<protein>
    <recommendedName>
        <fullName evidence="4 11">Flagellar motor switch protein FliG</fullName>
    </recommendedName>
</protein>
<dbReference type="Pfam" id="PF14842">
    <property type="entry name" value="FliG_N"/>
    <property type="match status" value="1"/>
</dbReference>
<accession>A0A348HFE0</accession>
<dbReference type="Proteomes" id="UP000267342">
    <property type="component" value="Chromosome"/>
</dbReference>
<dbReference type="AlphaFoldDB" id="A0A348HFE0"/>
<comment type="subcellular location">
    <subcellularLocation>
        <location evidence="1 11">Bacterial flagellum basal body</location>
    </subcellularLocation>
    <subcellularLocation>
        <location evidence="2 11">Cell inner membrane</location>
        <topology evidence="2 11">Peripheral membrane protein</topology>
        <orientation evidence="2 11">Cytoplasmic side</orientation>
    </subcellularLocation>
</comment>
<evidence type="ECO:0000256" key="6">
    <source>
        <dbReference type="ARBA" id="ARBA00022500"/>
    </source>
</evidence>
<keyword evidence="16" id="KW-1185">Reference proteome</keyword>
<evidence type="ECO:0000256" key="9">
    <source>
        <dbReference type="ARBA" id="ARBA00023143"/>
    </source>
</evidence>
<keyword evidence="15" id="KW-0966">Cell projection</keyword>
<evidence type="ECO:0000256" key="11">
    <source>
        <dbReference type="PIRNR" id="PIRNR003161"/>
    </source>
</evidence>
<sequence length="341" mass="37832">MKAKTKNKSIDMTPGLERSAILMLTLEEDTVVEVFKHLGIKDMQLLSRAMVQIGQISNEKVGEALHMFNDEVDQYSALSINSSDHVRTILLKTLGEDRANSLMEEIFDPEEEEESGVQALDSMEPAMVAEIIRDEHPQIIATIIIHLSRGQAADVLALFDSALRNDILLRIATFNSVQPAAMAELNEVLGGMLSGKQIKRGRIGGIHPTAEILNMMNGSDEEEALDALRNYNEDLAQQIVDEMFVFANLLDIDGHSIQRLLQDIDSNTLVIALKGAADDLKEHFLGNMSSRAGELLREEMEMRGPIRLSQVEAEQKKIVDLARRLADNGEIVISKGEEAYV</sequence>
<dbReference type="KEGG" id="zpl:ZBT109_1585"/>
<keyword evidence="6 11" id="KW-0145">Chemotaxis</keyword>
<keyword evidence="7 11" id="KW-0283">Flagellar rotation</keyword>
<evidence type="ECO:0000256" key="5">
    <source>
        <dbReference type="ARBA" id="ARBA00022475"/>
    </source>
</evidence>
<dbReference type="PIRSF" id="PIRSF003161">
    <property type="entry name" value="FliG"/>
    <property type="match status" value="1"/>
</dbReference>
<evidence type="ECO:0000259" key="13">
    <source>
        <dbReference type="Pfam" id="PF14841"/>
    </source>
</evidence>
<dbReference type="STRING" id="1123510.GCA_000620025_02513"/>
<dbReference type="GO" id="GO:0003774">
    <property type="term" value="F:cytoskeletal motor activity"/>
    <property type="evidence" value="ECO:0007669"/>
    <property type="project" value="InterPro"/>
</dbReference>
<dbReference type="InterPro" id="IPR032779">
    <property type="entry name" value="FliG_M"/>
</dbReference>
<comment type="similarity">
    <text evidence="3 11">Belongs to the FliG family.</text>
</comment>
<keyword evidence="9 11" id="KW-0975">Bacterial flagellum</keyword>
<dbReference type="RefSeq" id="WP_120185353.1">
    <property type="nucleotide sequence ID" value="NZ_AP018933.1"/>
</dbReference>
<dbReference type="GO" id="GO:0071973">
    <property type="term" value="P:bacterial-type flagellum-dependent cell motility"/>
    <property type="evidence" value="ECO:0007669"/>
    <property type="project" value="InterPro"/>
</dbReference>
<reference evidence="15 16" key="1">
    <citation type="submission" date="2018-09" db="EMBL/GenBank/DDBJ databases">
        <title>Zymobacter palmae IAM14233 (=T109) whole genome analysis.</title>
        <authorList>
            <person name="Yanase H."/>
        </authorList>
    </citation>
    <scope>NUCLEOTIDE SEQUENCE [LARGE SCALE GENOMIC DNA]</scope>
    <source>
        <strain evidence="15 16">IAM14233</strain>
    </source>
</reference>
<feature type="domain" description="Flagellar motor switch protein FliG middle" evidence="13">
    <location>
        <begin position="125"/>
        <end position="195"/>
    </location>
</feature>
<evidence type="ECO:0000259" key="14">
    <source>
        <dbReference type="Pfam" id="PF14842"/>
    </source>
</evidence>
<dbReference type="GO" id="GO:0009425">
    <property type="term" value="C:bacterial-type flagellum basal body"/>
    <property type="evidence" value="ECO:0007669"/>
    <property type="project" value="UniProtKB-SubCell"/>
</dbReference>
<evidence type="ECO:0000256" key="7">
    <source>
        <dbReference type="ARBA" id="ARBA00022779"/>
    </source>
</evidence>
<keyword evidence="11" id="KW-0997">Cell inner membrane</keyword>
<evidence type="ECO:0000256" key="4">
    <source>
        <dbReference type="ARBA" id="ARBA00021870"/>
    </source>
</evidence>
<feature type="domain" description="Flagellar motor switch protein FliG N-terminal" evidence="14">
    <location>
        <begin position="15"/>
        <end position="111"/>
    </location>
</feature>
<dbReference type="PANTHER" id="PTHR30534:SF0">
    <property type="entry name" value="FLAGELLAR MOTOR SWITCH PROTEIN FLIG"/>
    <property type="match status" value="1"/>
</dbReference>
<evidence type="ECO:0000256" key="2">
    <source>
        <dbReference type="ARBA" id="ARBA00004515"/>
    </source>
</evidence>
<evidence type="ECO:0000313" key="15">
    <source>
        <dbReference type="EMBL" id="BBG30342.1"/>
    </source>
</evidence>
<gene>
    <name evidence="15" type="ORF">ZBT109_1585</name>
</gene>
<dbReference type="PANTHER" id="PTHR30534">
    <property type="entry name" value="FLAGELLAR MOTOR SWITCH PROTEIN FLIG"/>
    <property type="match status" value="1"/>
</dbReference>
<feature type="domain" description="Flagellar motor switch protein FliG C-terminal" evidence="12">
    <location>
        <begin position="227"/>
        <end position="333"/>
    </location>
</feature>
<dbReference type="OrthoDB" id="9780302at2"/>
<dbReference type="NCBIfam" id="TIGR00207">
    <property type="entry name" value="fliG"/>
    <property type="match status" value="1"/>
</dbReference>
<dbReference type="EMBL" id="AP018933">
    <property type="protein sequence ID" value="BBG30342.1"/>
    <property type="molecule type" value="Genomic_DNA"/>
</dbReference>
<dbReference type="GO" id="GO:0005886">
    <property type="term" value="C:plasma membrane"/>
    <property type="evidence" value="ECO:0007669"/>
    <property type="project" value="UniProtKB-SubCell"/>
</dbReference>
<dbReference type="InterPro" id="IPR028263">
    <property type="entry name" value="FliG_N"/>
</dbReference>
<evidence type="ECO:0000256" key="10">
    <source>
        <dbReference type="ARBA" id="ARBA00025598"/>
    </source>
</evidence>
<proteinExistence type="inferred from homology"/>
<evidence type="ECO:0000259" key="12">
    <source>
        <dbReference type="Pfam" id="PF01706"/>
    </source>
</evidence>
<dbReference type="InterPro" id="IPR023087">
    <property type="entry name" value="Flg_Motor_Flig_C"/>
</dbReference>
<comment type="function">
    <text evidence="10 11">FliG is one of three proteins (FliG, FliN, FliM) that forms the rotor-mounted switch complex (C ring), located at the base of the basal body. This complex interacts with the CheY and CheZ chemotaxis proteins, in addition to contacting components of the motor that determine the direction of flagellar rotation.</text>
</comment>
<keyword evidence="15" id="KW-0969">Cilium</keyword>
<keyword evidence="5 11" id="KW-1003">Cell membrane</keyword>
<dbReference type="PRINTS" id="PR00954">
    <property type="entry name" value="FLGMOTORFLIG"/>
</dbReference>
<dbReference type="Gene3D" id="1.10.220.30">
    <property type="match status" value="3"/>
</dbReference>
<dbReference type="Pfam" id="PF01706">
    <property type="entry name" value="FliG_C"/>
    <property type="match status" value="1"/>
</dbReference>
<evidence type="ECO:0000256" key="8">
    <source>
        <dbReference type="ARBA" id="ARBA00023136"/>
    </source>
</evidence>
<evidence type="ECO:0000256" key="1">
    <source>
        <dbReference type="ARBA" id="ARBA00004117"/>
    </source>
</evidence>
<keyword evidence="15" id="KW-0282">Flagellum</keyword>
<dbReference type="FunFam" id="1.10.220.30:FF:000001">
    <property type="entry name" value="Flagellar motor switch protein FliG"/>
    <property type="match status" value="1"/>
</dbReference>
<dbReference type="SUPFAM" id="SSF48029">
    <property type="entry name" value="FliG"/>
    <property type="match status" value="2"/>
</dbReference>
<dbReference type="InterPro" id="IPR000090">
    <property type="entry name" value="Flg_Motor_Flig"/>
</dbReference>
<evidence type="ECO:0000256" key="3">
    <source>
        <dbReference type="ARBA" id="ARBA00010299"/>
    </source>
</evidence>
<organism evidence="15 16">
    <name type="scientific">Zymobacter palmae</name>
    <dbReference type="NCBI Taxonomy" id="33074"/>
    <lineage>
        <taxon>Bacteria</taxon>
        <taxon>Pseudomonadati</taxon>
        <taxon>Pseudomonadota</taxon>
        <taxon>Gammaproteobacteria</taxon>
        <taxon>Oceanospirillales</taxon>
        <taxon>Halomonadaceae</taxon>
        <taxon>Zymobacter group</taxon>
        <taxon>Zymobacter</taxon>
    </lineage>
</organism>
<evidence type="ECO:0000313" key="16">
    <source>
        <dbReference type="Proteomes" id="UP000267342"/>
    </source>
</evidence>
<dbReference type="InterPro" id="IPR011002">
    <property type="entry name" value="FliG_a-hlx"/>
</dbReference>
<dbReference type="Pfam" id="PF14841">
    <property type="entry name" value="FliG_M"/>
    <property type="match status" value="1"/>
</dbReference>
<name>A0A348HFE0_9GAMM</name>
<keyword evidence="8 11" id="KW-0472">Membrane</keyword>
<dbReference type="GO" id="GO:0006935">
    <property type="term" value="P:chemotaxis"/>
    <property type="evidence" value="ECO:0007669"/>
    <property type="project" value="UniProtKB-KW"/>
</dbReference>